<evidence type="ECO:0000313" key="1">
    <source>
        <dbReference type="EMBL" id="BAX93168.1"/>
    </source>
</evidence>
<gene>
    <name evidence="1" type="ORF">MSG_03028</name>
</gene>
<dbReference type="EMBL" id="AP018164">
    <property type="protein sequence ID" value="BAX93168.1"/>
    <property type="molecule type" value="Genomic_DNA"/>
</dbReference>
<accession>A0A1Z4EJN4</accession>
<proteinExistence type="predicted"/>
<reference evidence="2" key="1">
    <citation type="submission" date="2017-06" db="EMBL/GenBank/DDBJ databases">
        <title>Complete Genome Sequence of Mycobacterium shigaense.</title>
        <authorList>
            <person name="Fukano H."/>
            <person name="Yoshida M."/>
            <person name="Kazumi Y."/>
            <person name="Ogura Y."/>
            <person name="Mitarai S."/>
            <person name="Hayashi T."/>
            <person name="Hoshino Y."/>
        </authorList>
    </citation>
    <scope>NUCLEOTIDE SEQUENCE [LARGE SCALE GENOMIC DNA]</scope>
    <source>
        <strain evidence="2">UN-152</strain>
    </source>
</reference>
<protein>
    <submittedName>
        <fullName evidence="1">Uncharacterized protein</fullName>
    </submittedName>
</protein>
<keyword evidence="2" id="KW-1185">Reference proteome</keyword>
<dbReference type="AlphaFoldDB" id="A0A1Z4EJN4"/>
<name>A0A1Z4EJN4_9MYCO</name>
<sequence>MFLMMRNAPIRETHLCNAAVETLRSRLPPSWRVETAIEPDRAVDFRMTLTTDEGAAVDFMAEVKLSTNRRPVQDITRQLRTMAAAFSDAPLLYVSEYVSPPLRRELDEANISYLDTTGWVSLTSSDPPVLIRLEGASKPPRPRESTATVRLTGPATARTIRTLLDRQPPWGIRELADLSSSSAAAVSKMMPTLVDAGAIERSEDGTITRVRKRTLLDRWVTDYSFTNGNGVVLDYIAPRGVARTLDRIRGRDDIIATGSAAAREYLPTEITSVVPLTVLTLYVDDITSTASNFGLVRSDRATSNVMITTPRDRTLLSSADITATGLRVAPISQVLADLLTLPKGRLAQEAEQLIDVLARTDDAWRE</sequence>
<dbReference type="Proteomes" id="UP000217736">
    <property type="component" value="Chromosome"/>
</dbReference>
<organism evidence="1 2">
    <name type="scientific">Mycobacterium shigaense</name>
    <dbReference type="NCBI Taxonomy" id="722731"/>
    <lineage>
        <taxon>Bacteria</taxon>
        <taxon>Bacillati</taxon>
        <taxon>Actinomycetota</taxon>
        <taxon>Actinomycetes</taxon>
        <taxon>Mycobacteriales</taxon>
        <taxon>Mycobacteriaceae</taxon>
        <taxon>Mycobacterium</taxon>
        <taxon>Mycobacterium simiae complex</taxon>
    </lineage>
</organism>
<dbReference type="KEGG" id="mshg:MSG_03028"/>
<evidence type="ECO:0000313" key="2">
    <source>
        <dbReference type="Proteomes" id="UP000217736"/>
    </source>
</evidence>
<dbReference type="InterPro" id="IPR036390">
    <property type="entry name" value="WH_DNA-bd_sf"/>
</dbReference>
<dbReference type="SUPFAM" id="SSF46785">
    <property type="entry name" value="Winged helix' DNA-binding domain"/>
    <property type="match status" value="1"/>
</dbReference>